<accession>A0A1M5VEN2</accession>
<dbReference type="EMBL" id="FQXM01000011">
    <property type="protein sequence ID" value="SHH73707.1"/>
    <property type="molecule type" value="Genomic_DNA"/>
</dbReference>
<dbReference type="STRING" id="1121316.SAMN02745207_02255"/>
<dbReference type="PANTHER" id="PTHR43133:SF51">
    <property type="entry name" value="RNA POLYMERASE SIGMA FACTOR"/>
    <property type="match status" value="1"/>
</dbReference>
<dbReference type="Proteomes" id="UP000184447">
    <property type="component" value="Unassembled WGS sequence"/>
</dbReference>
<dbReference type="NCBIfam" id="TIGR02954">
    <property type="entry name" value="Sig70_famx3"/>
    <property type="match status" value="1"/>
</dbReference>
<dbReference type="InterPro" id="IPR014284">
    <property type="entry name" value="RNA_pol_sigma-70_dom"/>
</dbReference>
<evidence type="ECO:0000256" key="4">
    <source>
        <dbReference type="ARBA" id="ARBA00023163"/>
    </source>
</evidence>
<evidence type="ECO:0000256" key="2">
    <source>
        <dbReference type="ARBA" id="ARBA00023015"/>
    </source>
</evidence>
<dbReference type="NCBIfam" id="TIGR02937">
    <property type="entry name" value="sigma70-ECF"/>
    <property type="match status" value="1"/>
</dbReference>
<feature type="domain" description="RNA polymerase sigma-70 region 2" evidence="5">
    <location>
        <begin position="22"/>
        <end position="88"/>
    </location>
</feature>
<dbReference type="CDD" id="cd06171">
    <property type="entry name" value="Sigma70_r4"/>
    <property type="match status" value="1"/>
</dbReference>
<dbReference type="Pfam" id="PF08281">
    <property type="entry name" value="Sigma70_r4_2"/>
    <property type="match status" value="1"/>
</dbReference>
<dbReference type="InterPro" id="IPR013325">
    <property type="entry name" value="RNA_pol_sigma_r2"/>
</dbReference>
<keyword evidence="8" id="KW-1185">Reference proteome</keyword>
<sequence length="173" mass="20359">MDLEEKVLKAKKGDDNAFYELISERKEMLYRTAYTYVKNKDEALDILDETIYKAYISIKKLKDPRFFNTYLTRILINISLDHIRKNKKINVVELKDNIPIEKANLSFEEKHDLKEAVNKLDEKYKTVIILKYFQDMTIQEISDTLSCPLGTIKSQLHKALKLLKIDLKEGELI</sequence>
<dbReference type="InterPro" id="IPR013249">
    <property type="entry name" value="RNA_pol_sigma70_r4_t2"/>
</dbReference>
<gene>
    <name evidence="7" type="ORF">SAMN02745207_02255</name>
</gene>
<evidence type="ECO:0000259" key="6">
    <source>
        <dbReference type="Pfam" id="PF08281"/>
    </source>
</evidence>
<dbReference type="SUPFAM" id="SSF88946">
    <property type="entry name" value="Sigma2 domain of RNA polymerase sigma factors"/>
    <property type="match status" value="1"/>
</dbReference>
<dbReference type="InterPro" id="IPR014300">
    <property type="entry name" value="RNA_pol_sigma-V"/>
</dbReference>
<dbReference type="PANTHER" id="PTHR43133">
    <property type="entry name" value="RNA POLYMERASE ECF-TYPE SIGMA FACTO"/>
    <property type="match status" value="1"/>
</dbReference>
<name>A0A1M5VEN2_9CLOT</name>
<dbReference type="GO" id="GO:0006352">
    <property type="term" value="P:DNA-templated transcription initiation"/>
    <property type="evidence" value="ECO:0007669"/>
    <property type="project" value="InterPro"/>
</dbReference>
<dbReference type="Gene3D" id="1.10.10.10">
    <property type="entry name" value="Winged helix-like DNA-binding domain superfamily/Winged helix DNA-binding domain"/>
    <property type="match status" value="1"/>
</dbReference>
<evidence type="ECO:0000256" key="1">
    <source>
        <dbReference type="ARBA" id="ARBA00010641"/>
    </source>
</evidence>
<feature type="domain" description="RNA polymerase sigma factor 70 region 4 type 2" evidence="6">
    <location>
        <begin position="112"/>
        <end position="163"/>
    </location>
</feature>
<evidence type="ECO:0000313" key="8">
    <source>
        <dbReference type="Proteomes" id="UP000184447"/>
    </source>
</evidence>
<dbReference type="InterPro" id="IPR039425">
    <property type="entry name" value="RNA_pol_sigma-70-like"/>
</dbReference>
<comment type="similarity">
    <text evidence="1">Belongs to the sigma-70 factor family. ECF subfamily.</text>
</comment>
<dbReference type="GO" id="GO:0016987">
    <property type="term" value="F:sigma factor activity"/>
    <property type="evidence" value="ECO:0007669"/>
    <property type="project" value="UniProtKB-KW"/>
</dbReference>
<dbReference type="Pfam" id="PF04542">
    <property type="entry name" value="Sigma70_r2"/>
    <property type="match status" value="1"/>
</dbReference>
<keyword evidence="4" id="KW-0804">Transcription</keyword>
<dbReference type="InterPro" id="IPR013324">
    <property type="entry name" value="RNA_pol_sigma_r3/r4-like"/>
</dbReference>
<dbReference type="RefSeq" id="WP_073338533.1">
    <property type="nucleotide sequence ID" value="NZ_FQXM01000011.1"/>
</dbReference>
<dbReference type="AlphaFoldDB" id="A0A1M5VEN2"/>
<evidence type="ECO:0000256" key="3">
    <source>
        <dbReference type="ARBA" id="ARBA00023082"/>
    </source>
</evidence>
<proteinExistence type="inferred from homology"/>
<evidence type="ECO:0000313" key="7">
    <source>
        <dbReference type="EMBL" id="SHH73707.1"/>
    </source>
</evidence>
<dbReference type="SUPFAM" id="SSF88659">
    <property type="entry name" value="Sigma3 and sigma4 domains of RNA polymerase sigma factors"/>
    <property type="match status" value="1"/>
</dbReference>
<dbReference type="Gene3D" id="1.10.1740.10">
    <property type="match status" value="1"/>
</dbReference>
<dbReference type="InterPro" id="IPR036388">
    <property type="entry name" value="WH-like_DNA-bd_sf"/>
</dbReference>
<dbReference type="InterPro" id="IPR007627">
    <property type="entry name" value="RNA_pol_sigma70_r2"/>
</dbReference>
<dbReference type="OrthoDB" id="9782703at2"/>
<dbReference type="GO" id="GO:0003677">
    <property type="term" value="F:DNA binding"/>
    <property type="evidence" value="ECO:0007669"/>
    <property type="project" value="InterPro"/>
</dbReference>
<reference evidence="7 8" key="1">
    <citation type="submission" date="2016-11" db="EMBL/GenBank/DDBJ databases">
        <authorList>
            <person name="Jaros S."/>
            <person name="Januszkiewicz K."/>
            <person name="Wedrychowicz H."/>
        </authorList>
    </citation>
    <scope>NUCLEOTIDE SEQUENCE [LARGE SCALE GENOMIC DNA]</scope>
    <source>
        <strain evidence="7 8">DSM 8605</strain>
    </source>
</reference>
<evidence type="ECO:0000259" key="5">
    <source>
        <dbReference type="Pfam" id="PF04542"/>
    </source>
</evidence>
<protein>
    <submittedName>
        <fullName evidence="7">RNA polymerase sigma-70 factor, ECF subfamily</fullName>
    </submittedName>
</protein>
<organism evidence="7 8">
    <name type="scientific">Clostridium grantii DSM 8605</name>
    <dbReference type="NCBI Taxonomy" id="1121316"/>
    <lineage>
        <taxon>Bacteria</taxon>
        <taxon>Bacillati</taxon>
        <taxon>Bacillota</taxon>
        <taxon>Clostridia</taxon>
        <taxon>Eubacteriales</taxon>
        <taxon>Clostridiaceae</taxon>
        <taxon>Clostridium</taxon>
    </lineage>
</organism>
<keyword evidence="2" id="KW-0805">Transcription regulation</keyword>
<keyword evidence="3" id="KW-0731">Sigma factor</keyword>